<organism evidence="2 3">
    <name type="scientific">Dreissena polymorpha</name>
    <name type="common">Zebra mussel</name>
    <name type="synonym">Mytilus polymorpha</name>
    <dbReference type="NCBI Taxonomy" id="45954"/>
    <lineage>
        <taxon>Eukaryota</taxon>
        <taxon>Metazoa</taxon>
        <taxon>Spiralia</taxon>
        <taxon>Lophotrochozoa</taxon>
        <taxon>Mollusca</taxon>
        <taxon>Bivalvia</taxon>
        <taxon>Autobranchia</taxon>
        <taxon>Heteroconchia</taxon>
        <taxon>Euheterodonta</taxon>
        <taxon>Imparidentia</taxon>
        <taxon>Neoheterodontei</taxon>
        <taxon>Myida</taxon>
        <taxon>Dreissenoidea</taxon>
        <taxon>Dreissenidae</taxon>
        <taxon>Dreissena</taxon>
    </lineage>
</organism>
<accession>A0A9D4J7P8</accession>
<sequence length="149" mass="17387">MIEPINGYLESYPHVFKVLQSFVQLESEGKLLPFQKYIVHCSKIVHPPTYLKPTTKYYLKHNIKSQNQTLLHAVQSKNVDSERSLPSEKVDNGEHDQPEGTTVLDKEWPLPEELDIDENQCLLNCTIKRVKLDSGPTRMWKDVYWFENS</sequence>
<dbReference type="Proteomes" id="UP000828390">
    <property type="component" value="Unassembled WGS sequence"/>
</dbReference>
<dbReference type="EMBL" id="JAIWYP010000007">
    <property type="protein sequence ID" value="KAH3801590.1"/>
    <property type="molecule type" value="Genomic_DNA"/>
</dbReference>
<feature type="region of interest" description="Disordered" evidence="1">
    <location>
        <begin position="75"/>
        <end position="104"/>
    </location>
</feature>
<feature type="compositionally biased region" description="Basic and acidic residues" evidence="1">
    <location>
        <begin position="79"/>
        <end position="104"/>
    </location>
</feature>
<evidence type="ECO:0000256" key="1">
    <source>
        <dbReference type="SAM" id="MobiDB-lite"/>
    </source>
</evidence>
<name>A0A9D4J7P8_DREPO</name>
<protein>
    <submittedName>
        <fullName evidence="2">Uncharacterized protein</fullName>
    </submittedName>
</protein>
<reference evidence="2" key="2">
    <citation type="submission" date="2020-11" db="EMBL/GenBank/DDBJ databases">
        <authorList>
            <person name="McCartney M.A."/>
            <person name="Auch B."/>
            <person name="Kono T."/>
            <person name="Mallez S."/>
            <person name="Becker A."/>
            <person name="Gohl D.M."/>
            <person name="Silverstein K.A.T."/>
            <person name="Koren S."/>
            <person name="Bechman K.B."/>
            <person name="Herman A."/>
            <person name="Abrahante J.E."/>
            <person name="Garbe J."/>
        </authorList>
    </citation>
    <scope>NUCLEOTIDE SEQUENCE</scope>
    <source>
        <strain evidence="2">Duluth1</strain>
        <tissue evidence="2">Whole animal</tissue>
    </source>
</reference>
<evidence type="ECO:0000313" key="3">
    <source>
        <dbReference type="Proteomes" id="UP000828390"/>
    </source>
</evidence>
<comment type="caution">
    <text evidence="2">The sequence shown here is derived from an EMBL/GenBank/DDBJ whole genome shotgun (WGS) entry which is preliminary data.</text>
</comment>
<proteinExistence type="predicted"/>
<keyword evidence="3" id="KW-1185">Reference proteome</keyword>
<dbReference type="AlphaFoldDB" id="A0A9D4J7P8"/>
<gene>
    <name evidence="2" type="ORF">DPMN_155245</name>
</gene>
<evidence type="ECO:0000313" key="2">
    <source>
        <dbReference type="EMBL" id="KAH3801590.1"/>
    </source>
</evidence>
<reference evidence="2" key="1">
    <citation type="journal article" date="2019" name="bioRxiv">
        <title>The Genome of the Zebra Mussel, Dreissena polymorpha: A Resource for Invasive Species Research.</title>
        <authorList>
            <person name="McCartney M.A."/>
            <person name="Auch B."/>
            <person name="Kono T."/>
            <person name="Mallez S."/>
            <person name="Zhang Y."/>
            <person name="Obille A."/>
            <person name="Becker A."/>
            <person name="Abrahante J.E."/>
            <person name="Garbe J."/>
            <person name="Badalamenti J.P."/>
            <person name="Herman A."/>
            <person name="Mangelson H."/>
            <person name="Liachko I."/>
            <person name="Sullivan S."/>
            <person name="Sone E.D."/>
            <person name="Koren S."/>
            <person name="Silverstein K.A.T."/>
            <person name="Beckman K.B."/>
            <person name="Gohl D.M."/>
        </authorList>
    </citation>
    <scope>NUCLEOTIDE SEQUENCE</scope>
    <source>
        <strain evidence="2">Duluth1</strain>
        <tissue evidence="2">Whole animal</tissue>
    </source>
</reference>